<dbReference type="GO" id="GO:0016709">
    <property type="term" value="F:oxidoreductase activity, acting on paired donors, with incorporation or reduction of molecular oxygen, NAD(P)H as one donor, and incorporation of one atom of oxygen"/>
    <property type="evidence" value="ECO:0007669"/>
    <property type="project" value="UniProtKB-ARBA"/>
</dbReference>
<evidence type="ECO:0000256" key="4">
    <source>
        <dbReference type="ARBA" id="ARBA00022827"/>
    </source>
</evidence>
<dbReference type="SUPFAM" id="SSF51905">
    <property type="entry name" value="FAD/NAD(P)-binding domain"/>
    <property type="match status" value="1"/>
</dbReference>
<organism evidence="8 9">
    <name type="scientific">Gymnopilus junonius</name>
    <name type="common">Spectacular rustgill mushroom</name>
    <name type="synonym">Gymnopilus spectabilis subsp. junonius</name>
    <dbReference type="NCBI Taxonomy" id="109634"/>
    <lineage>
        <taxon>Eukaryota</taxon>
        <taxon>Fungi</taxon>
        <taxon>Dikarya</taxon>
        <taxon>Basidiomycota</taxon>
        <taxon>Agaricomycotina</taxon>
        <taxon>Agaricomycetes</taxon>
        <taxon>Agaricomycetidae</taxon>
        <taxon>Agaricales</taxon>
        <taxon>Agaricineae</taxon>
        <taxon>Hymenogastraceae</taxon>
        <taxon>Gymnopilus</taxon>
    </lineage>
</organism>
<dbReference type="PRINTS" id="PR00420">
    <property type="entry name" value="RNGMNOXGNASE"/>
</dbReference>
<dbReference type="SUPFAM" id="SSF52833">
    <property type="entry name" value="Thioredoxin-like"/>
    <property type="match status" value="1"/>
</dbReference>
<evidence type="ECO:0000313" key="8">
    <source>
        <dbReference type="EMBL" id="KAF8870304.1"/>
    </source>
</evidence>
<dbReference type="InterPro" id="IPR038220">
    <property type="entry name" value="PHOX_C_sf"/>
</dbReference>
<dbReference type="Gene3D" id="3.30.9.10">
    <property type="entry name" value="D-Amino Acid Oxidase, subunit A, domain 2"/>
    <property type="match status" value="1"/>
</dbReference>
<feature type="non-terminal residue" evidence="8">
    <location>
        <position position="1"/>
    </location>
</feature>
<dbReference type="EMBL" id="JADNYJ010000364">
    <property type="protein sequence ID" value="KAF8870304.1"/>
    <property type="molecule type" value="Genomic_DNA"/>
</dbReference>
<dbReference type="InterPro" id="IPR012941">
    <property type="entry name" value="Phe_hydrox_C_dim_dom"/>
</dbReference>
<dbReference type="InterPro" id="IPR050641">
    <property type="entry name" value="RIFMO-like"/>
</dbReference>
<keyword evidence="5" id="KW-0560">Oxidoreductase</keyword>
<comment type="similarity">
    <text evidence="2">Belongs to the PheA/TfdB FAD monooxygenase family.</text>
</comment>
<dbReference type="PANTHER" id="PTHR43004">
    <property type="entry name" value="TRK SYSTEM POTASSIUM UPTAKE PROTEIN"/>
    <property type="match status" value="1"/>
</dbReference>
<dbReference type="InterPro" id="IPR002938">
    <property type="entry name" value="FAD-bd"/>
</dbReference>
<dbReference type="Pfam" id="PF07976">
    <property type="entry name" value="Phe_hydrox_dim"/>
    <property type="match status" value="1"/>
</dbReference>
<feature type="domain" description="Phenol hydroxylase-like C-terminal dimerisation" evidence="7">
    <location>
        <begin position="321"/>
        <end position="482"/>
    </location>
</feature>
<evidence type="ECO:0000256" key="2">
    <source>
        <dbReference type="ARBA" id="ARBA00007801"/>
    </source>
</evidence>
<dbReference type="OrthoDB" id="1716816at2759"/>
<comment type="caution">
    <text evidence="8">The sequence shown here is derived from an EMBL/GenBank/DDBJ whole genome shotgun (WGS) entry which is preliminary data.</text>
</comment>
<accession>A0A9P5N6X8</accession>
<evidence type="ECO:0000259" key="7">
    <source>
        <dbReference type="Pfam" id="PF07976"/>
    </source>
</evidence>
<sequence length="486" mass="54538">ILSRIDIIEGILKARLRKSGISATYFTVPVSMKISELATDEYPVKVDVSLLDERALRKSKISQENRSDPLFTREVTRGKECISAKFVIGCDGGKSWTRKQLNIPMEGDETILDWGVIDFTPVTNFPTPRAKNIIQSPNDGALGYLPRPNGTARAYVMLGEGQQKPVQPTDPINVVSEILRRGFAPYSMEVRDPTWCNMFRVKQQVAARFSGYGRVFIAGDACHTHSPMAGQGANASMSDTFNLAWKIAYVVRGWAKREILSTYEEERKPLSIELIELDRKIFRLFAGQTVTPEEYAKLWRQQIMFASGIGLRYASSLIADQPQPGSIIIGQRLPPGDLFQADNWHPLNLHDITRFNGNFKLLVLPGDVTSPQAVMALQRFSQEFSLLIEKTTSIKTFLEFSILVDNTSSLAIETLGLPLNLVEGRYKRVFFTRMPEGQSLYESFVLERAAILVRPDNHVSAVAPLNEQGVMDLGIYFSRLLPQNDN</sequence>
<dbReference type="Pfam" id="PF01494">
    <property type="entry name" value="FAD_binding_3"/>
    <property type="match status" value="1"/>
</dbReference>
<dbReference type="AlphaFoldDB" id="A0A9P5N6X8"/>
<feature type="domain" description="FAD-binding" evidence="6">
    <location>
        <begin position="72"/>
        <end position="274"/>
    </location>
</feature>
<reference evidence="8" key="1">
    <citation type="submission" date="2020-11" db="EMBL/GenBank/DDBJ databases">
        <authorList>
            <consortium name="DOE Joint Genome Institute"/>
            <person name="Ahrendt S."/>
            <person name="Riley R."/>
            <person name="Andreopoulos W."/>
            <person name="LaButti K."/>
            <person name="Pangilinan J."/>
            <person name="Ruiz-duenas F.J."/>
            <person name="Barrasa J.M."/>
            <person name="Sanchez-Garcia M."/>
            <person name="Camarero S."/>
            <person name="Miyauchi S."/>
            <person name="Serrano A."/>
            <person name="Linde D."/>
            <person name="Babiker R."/>
            <person name="Drula E."/>
            <person name="Ayuso-Fernandez I."/>
            <person name="Pacheco R."/>
            <person name="Padilla G."/>
            <person name="Ferreira P."/>
            <person name="Barriuso J."/>
            <person name="Kellner H."/>
            <person name="Castanera R."/>
            <person name="Alfaro M."/>
            <person name="Ramirez L."/>
            <person name="Pisabarro A.G."/>
            <person name="Kuo A."/>
            <person name="Tritt A."/>
            <person name="Lipzen A."/>
            <person name="He G."/>
            <person name="Yan M."/>
            <person name="Ng V."/>
            <person name="Cullen D."/>
            <person name="Martin F."/>
            <person name="Rosso M.-N."/>
            <person name="Henrissat B."/>
            <person name="Hibbett D."/>
            <person name="Martinez A.T."/>
            <person name="Grigoriev I.V."/>
        </authorList>
    </citation>
    <scope>NUCLEOTIDE SEQUENCE</scope>
    <source>
        <strain evidence="8">AH 44721</strain>
    </source>
</reference>
<proteinExistence type="inferred from homology"/>
<gene>
    <name evidence="8" type="ORF">CPB84DRAFT_1802381</name>
</gene>
<dbReference type="Gene3D" id="3.40.30.20">
    <property type="match status" value="1"/>
</dbReference>
<dbReference type="Proteomes" id="UP000724874">
    <property type="component" value="Unassembled WGS sequence"/>
</dbReference>
<evidence type="ECO:0000313" key="9">
    <source>
        <dbReference type="Proteomes" id="UP000724874"/>
    </source>
</evidence>
<evidence type="ECO:0000256" key="1">
    <source>
        <dbReference type="ARBA" id="ARBA00001974"/>
    </source>
</evidence>
<protein>
    <submittedName>
        <fullName evidence="8">FAD binding domain-containing protein</fullName>
    </submittedName>
</protein>
<dbReference type="SUPFAM" id="SSF54373">
    <property type="entry name" value="FAD-linked reductases, C-terminal domain"/>
    <property type="match status" value="1"/>
</dbReference>
<evidence type="ECO:0000256" key="5">
    <source>
        <dbReference type="ARBA" id="ARBA00023002"/>
    </source>
</evidence>
<dbReference type="GO" id="GO:0071949">
    <property type="term" value="F:FAD binding"/>
    <property type="evidence" value="ECO:0007669"/>
    <property type="project" value="InterPro"/>
</dbReference>
<comment type="cofactor">
    <cofactor evidence="1">
        <name>FAD</name>
        <dbReference type="ChEBI" id="CHEBI:57692"/>
    </cofactor>
</comment>
<dbReference type="PANTHER" id="PTHR43004:SF19">
    <property type="entry name" value="BINDING MONOOXYGENASE, PUTATIVE (JCVI)-RELATED"/>
    <property type="match status" value="1"/>
</dbReference>
<dbReference type="InterPro" id="IPR036188">
    <property type="entry name" value="FAD/NAD-bd_sf"/>
</dbReference>
<evidence type="ECO:0000259" key="6">
    <source>
        <dbReference type="Pfam" id="PF01494"/>
    </source>
</evidence>
<keyword evidence="3" id="KW-0285">Flavoprotein</keyword>
<evidence type="ECO:0000256" key="3">
    <source>
        <dbReference type="ARBA" id="ARBA00022630"/>
    </source>
</evidence>
<dbReference type="Gene3D" id="3.50.50.60">
    <property type="entry name" value="FAD/NAD(P)-binding domain"/>
    <property type="match status" value="1"/>
</dbReference>
<keyword evidence="4" id="KW-0274">FAD</keyword>
<dbReference type="InterPro" id="IPR036249">
    <property type="entry name" value="Thioredoxin-like_sf"/>
</dbReference>
<keyword evidence="9" id="KW-1185">Reference proteome</keyword>
<name>A0A9P5N6X8_GYMJU</name>